<feature type="region of interest" description="Disordered" evidence="7">
    <location>
        <begin position="1"/>
        <end position="23"/>
    </location>
</feature>
<feature type="transmembrane region" description="Helical" evidence="8">
    <location>
        <begin position="142"/>
        <end position="166"/>
    </location>
</feature>
<dbReference type="Proteomes" id="UP001165124">
    <property type="component" value="Unassembled WGS sequence"/>
</dbReference>
<dbReference type="PANTHER" id="PTHR34184">
    <property type="entry name" value="UPF0718 PROTEIN YCGR"/>
    <property type="match status" value="1"/>
</dbReference>
<dbReference type="AlphaFoldDB" id="A0A9W6PUT9"/>
<evidence type="ECO:0000313" key="10">
    <source>
        <dbReference type="Proteomes" id="UP001165124"/>
    </source>
</evidence>
<feature type="transmembrane region" description="Helical" evidence="8">
    <location>
        <begin position="227"/>
        <end position="249"/>
    </location>
</feature>
<dbReference type="InterPro" id="IPR052923">
    <property type="entry name" value="UPF0718"/>
</dbReference>
<evidence type="ECO:0000256" key="2">
    <source>
        <dbReference type="ARBA" id="ARBA00006386"/>
    </source>
</evidence>
<dbReference type="PANTHER" id="PTHR34184:SF4">
    <property type="entry name" value="UPF0718 PROTEIN YCGR"/>
    <property type="match status" value="1"/>
</dbReference>
<protein>
    <submittedName>
        <fullName evidence="9">Permease</fullName>
    </submittedName>
</protein>
<feature type="transmembrane region" description="Helical" evidence="8">
    <location>
        <begin position="294"/>
        <end position="314"/>
    </location>
</feature>
<dbReference type="EMBL" id="BSRZ01000002">
    <property type="protein sequence ID" value="GLW63418.1"/>
    <property type="molecule type" value="Genomic_DNA"/>
</dbReference>
<feature type="transmembrane region" description="Helical" evidence="8">
    <location>
        <begin position="261"/>
        <end position="282"/>
    </location>
</feature>
<evidence type="ECO:0000256" key="1">
    <source>
        <dbReference type="ARBA" id="ARBA00004651"/>
    </source>
</evidence>
<evidence type="ECO:0000313" key="9">
    <source>
        <dbReference type="EMBL" id="GLW63418.1"/>
    </source>
</evidence>
<evidence type="ECO:0000256" key="5">
    <source>
        <dbReference type="ARBA" id="ARBA00022989"/>
    </source>
</evidence>
<name>A0A9W6PUT9_9ACTN</name>
<evidence type="ECO:0000256" key="4">
    <source>
        <dbReference type="ARBA" id="ARBA00022692"/>
    </source>
</evidence>
<comment type="subcellular location">
    <subcellularLocation>
        <location evidence="1">Cell membrane</location>
        <topology evidence="1">Multi-pass membrane protein</topology>
    </subcellularLocation>
</comment>
<evidence type="ECO:0000256" key="7">
    <source>
        <dbReference type="SAM" id="MobiDB-lite"/>
    </source>
</evidence>
<reference evidence="9" key="1">
    <citation type="submission" date="2023-02" db="EMBL/GenBank/DDBJ databases">
        <title>Actinomadura rubrobrunea NBRC 14622.</title>
        <authorList>
            <person name="Ichikawa N."/>
            <person name="Sato H."/>
            <person name="Tonouchi N."/>
        </authorList>
    </citation>
    <scope>NUCLEOTIDE SEQUENCE</scope>
    <source>
        <strain evidence="9">NBRC 14622</strain>
    </source>
</reference>
<feature type="transmembrane region" description="Helical" evidence="8">
    <location>
        <begin position="108"/>
        <end position="130"/>
    </location>
</feature>
<dbReference type="Pfam" id="PF03773">
    <property type="entry name" value="ArsP_1"/>
    <property type="match status" value="1"/>
</dbReference>
<dbReference type="InterPro" id="IPR005524">
    <property type="entry name" value="DUF318"/>
</dbReference>
<evidence type="ECO:0000256" key="6">
    <source>
        <dbReference type="ARBA" id="ARBA00023136"/>
    </source>
</evidence>
<proteinExistence type="inferred from homology"/>
<gene>
    <name evidence="9" type="ORF">Arub01_16620</name>
</gene>
<comment type="similarity">
    <text evidence="2">Belongs to the UPF0718 family.</text>
</comment>
<organism evidence="9 10">
    <name type="scientific">Actinomadura rubrobrunea</name>
    <dbReference type="NCBI Taxonomy" id="115335"/>
    <lineage>
        <taxon>Bacteria</taxon>
        <taxon>Bacillati</taxon>
        <taxon>Actinomycetota</taxon>
        <taxon>Actinomycetes</taxon>
        <taxon>Streptosporangiales</taxon>
        <taxon>Thermomonosporaceae</taxon>
        <taxon>Actinomadura</taxon>
    </lineage>
</organism>
<sequence>MMEPAGLRTADDDDLLPPPDWAPGRPMAPGTRAAWGFAALAAVLAAGRLWVAPAVDSRALDAWTTIFVAVCVQALPFLVFGVTLSAAITVFVPAAFWKRVLPSRPGAAVPVAGAMGAVLPGCECASVPVAGGLMARGVAPAAALTFLLAAPAINPVVLVATAVAFPDAPEMVAGRFAASLLVAVLAGWTWLLIGKGEWIRVPPRPAAEGVGRWEAFRQAMRHDVMHAGGFLVVGGAAAATINVVVPAGWVSGVADSGWPSVLVLAALAVLMSICSEADAFVAASLSQFSPTARLAFLVVGPMVDLKLAALQTGFFGRRFAVRFAPLTFALAIAASALVGGVLL</sequence>
<keyword evidence="4 8" id="KW-0812">Transmembrane</keyword>
<feature type="transmembrane region" description="Helical" evidence="8">
    <location>
        <begin position="63"/>
        <end position="96"/>
    </location>
</feature>
<dbReference type="GO" id="GO:0005886">
    <property type="term" value="C:plasma membrane"/>
    <property type="evidence" value="ECO:0007669"/>
    <property type="project" value="UniProtKB-SubCell"/>
</dbReference>
<feature type="transmembrane region" description="Helical" evidence="8">
    <location>
        <begin position="320"/>
        <end position="342"/>
    </location>
</feature>
<comment type="caution">
    <text evidence="9">The sequence shown here is derived from an EMBL/GenBank/DDBJ whole genome shotgun (WGS) entry which is preliminary data.</text>
</comment>
<dbReference type="RefSeq" id="WP_390098304.1">
    <property type="nucleotide sequence ID" value="NZ_BSRZ01000002.1"/>
</dbReference>
<keyword evidence="5 8" id="KW-1133">Transmembrane helix</keyword>
<keyword evidence="10" id="KW-1185">Reference proteome</keyword>
<accession>A0A9W6PUT9</accession>
<evidence type="ECO:0000256" key="3">
    <source>
        <dbReference type="ARBA" id="ARBA00022475"/>
    </source>
</evidence>
<evidence type="ECO:0000256" key="8">
    <source>
        <dbReference type="SAM" id="Phobius"/>
    </source>
</evidence>
<keyword evidence="6 8" id="KW-0472">Membrane</keyword>
<keyword evidence="3" id="KW-1003">Cell membrane</keyword>
<feature type="transmembrane region" description="Helical" evidence="8">
    <location>
        <begin position="172"/>
        <end position="193"/>
    </location>
</feature>
<feature type="transmembrane region" description="Helical" evidence="8">
    <location>
        <begin position="33"/>
        <end position="51"/>
    </location>
</feature>